<reference evidence="1" key="1">
    <citation type="submission" date="2023-11" db="EMBL/GenBank/DDBJ databases">
        <title>Genome assemblies of two species of porcelain crab, Petrolisthes cinctipes and Petrolisthes manimaculis (Anomura: Porcellanidae).</title>
        <authorList>
            <person name="Angst P."/>
        </authorList>
    </citation>
    <scope>NUCLEOTIDE SEQUENCE</scope>
    <source>
        <strain evidence="1">PB745_02</strain>
        <tissue evidence="1">Gill</tissue>
    </source>
</reference>
<gene>
    <name evidence="1" type="ORF">Pmani_032997</name>
</gene>
<evidence type="ECO:0000313" key="2">
    <source>
        <dbReference type="Proteomes" id="UP001292094"/>
    </source>
</evidence>
<dbReference type="AlphaFoldDB" id="A0AAE1NQK7"/>
<name>A0AAE1NQK7_9EUCA</name>
<evidence type="ECO:0000313" key="1">
    <source>
        <dbReference type="EMBL" id="KAK4294375.1"/>
    </source>
</evidence>
<dbReference type="EMBL" id="JAWZYT010004305">
    <property type="protein sequence ID" value="KAK4294375.1"/>
    <property type="molecule type" value="Genomic_DNA"/>
</dbReference>
<proteinExistence type="predicted"/>
<accession>A0AAE1NQK7</accession>
<organism evidence="1 2">
    <name type="scientific">Petrolisthes manimaculis</name>
    <dbReference type="NCBI Taxonomy" id="1843537"/>
    <lineage>
        <taxon>Eukaryota</taxon>
        <taxon>Metazoa</taxon>
        <taxon>Ecdysozoa</taxon>
        <taxon>Arthropoda</taxon>
        <taxon>Crustacea</taxon>
        <taxon>Multicrustacea</taxon>
        <taxon>Malacostraca</taxon>
        <taxon>Eumalacostraca</taxon>
        <taxon>Eucarida</taxon>
        <taxon>Decapoda</taxon>
        <taxon>Pleocyemata</taxon>
        <taxon>Anomura</taxon>
        <taxon>Galatheoidea</taxon>
        <taxon>Porcellanidae</taxon>
        <taxon>Petrolisthes</taxon>
    </lineage>
</organism>
<sequence>MSTKDDTQVSLYEDHDKGLLVDVTIHTHGGEWRSNDSSLIRRSPGTGVSDWLSWLTSLNGDCTEWTLVVSVLSSAKVYAISPPVTGSLP</sequence>
<protein>
    <submittedName>
        <fullName evidence="1">Uncharacterized protein</fullName>
    </submittedName>
</protein>
<dbReference type="Proteomes" id="UP001292094">
    <property type="component" value="Unassembled WGS sequence"/>
</dbReference>
<keyword evidence="2" id="KW-1185">Reference proteome</keyword>
<comment type="caution">
    <text evidence="1">The sequence shown here is derived from an EMBL/GenBank/DDBJ whole genome shotgun (WGS) entry which is preliminary data.</text>
</comment>